<dbReference type="PANTHER" id="PTHR30419">
    <property type="entry name" value="HTH-TYPE TRANSCRIPTIONAL REGULATOR YBHD"/>
    <property type="match status" value="1"/>
</dbReference>
<dbReference type="GO" id="GO:0003677">
    <property type="term" value="F:DNA binding"/>
    <property type="evidence" value="ECO:0007669"/>
    <property type="project" value="UniProtKB-KW"/>
</dbReference>
<keyword evidence="4" id="KW-0804">Transcription</keyword>
<evidence type="ECO:0000259" key="5">
    <source>
        <dbReference type="PROSITE" id="PS50931"/>
    </source>
</evidence>
<proteinExistence type="inferred from homology"/>
<gene>
    <name evidence="6" type="ORF">HH212_11500</name>
</gene>
<dbReference type="SUPFAM" id="SSF46785">
    <property type="entry name" value="Winged helix' DNA-binding domain"/>
    <property type="match status" value="1"/>
</dbReference>
<reference evidence="6 7" key="1">
    <citation type="submission" date="2020-04" db="EMBL/GenBank/DDBJ databases">
        <title>Genome sequencing of novel species.</title>
        <authorList>
            <person name="Heo J."/>
            <person name="Kim S.-J."/>
            <person name="Kim J.-S."/>
            <person name="Hong S.-B."/>
            <person name="Kwon S.-W."/>
        </authorList>
    </citation>
    <scope>NUCLEOTIDE SEQUENCE [LARGE SCALE GENOMIC DNA]</scope>
    <source>
        <strain evidence="6 7">GN2-R2</strain>
    </source>
</reference>
<dbReference type="Proteomes" id="UP000502415">
    <property type="component" value="Chromosome"/>
</dbReference>
<dbReference type="FunFam" id="1.10.10.10:FF:000001">
    <property type="entry name" value="LysR family transcriptional regulator"/>
    <property type="match status" value="1"/>
</dbReference>
<dbReference type="InterPro" id="IPR036388">
    <property type="entry name" value="WH-like_DNA-bd_sf"/>
</dbReference>
<dbReference type="InterPro" id="IPR036390">
    <property type="entry name" value="WH_DNA-bd_sf"/>
</dbReference>
<sequence length="305" mass="32521">MRFDLVDLRLFLHVAEGGSITAGAARAHLSLAAASQRIQELEAALGAALLVRGRRGVQPTPAGEVVVRHARALVRQLAHMEAELAEHAGGLKGQVRVLCNTAALSEYLPQVLAGFMARHAGVDVDLEERPSFDAALAVRAGAADLAIVTDTVDLSGLQAYPFRRDRLVAVAAPAQARRLLGEDVTRPGATVGFSRLADVEQVGLAGDSALFRYLARQAEQSGRLLRARVRVRSFEAVCQVVAGGIGVGIVSEPAARRCAQAMDLAVIELADAWALRRLVVCVRSLDELPRQAQLLVEALRAEWVG</sequence>
<evidence type="ECO:0000256" key="1">
    <source>
        <dbReference type="ARBA" id="ARBA00009437"/>
    </source>
</evidence>
<keyword evidence="3" id="KW-0238">DNA-binding</keyword>
<evidence type="ECO:0000256" key="4">
    <source>
        <dbReference type="ARBA" id="ARBA00023163"/>
    </source>
</evidence>
<dbReference type="Gene3D" id="1.10.10.10">
    <property type="entry name" value="Winged helix-like DNA-binding domain superfamily/Winged helix DNA-binding domain"/>
    <property type="match status" value="1"/>
</dbReference>
<keyword evidence="2" id="KW-0805">Transcription regulation</keyword>
<evidence type="ECO:0000256" key="3">
    <source>
        <dbReference type="ARBA" id="ARBA00023125"/>
    </source>
</evidence>
<keyword evidence="7" id="KW-1185">Reference proteome</keyword>
<evidence type="ECO:0000256" key="2">
    <source>
        <dbReference type="ARBA" id="ARBA00023015"/>
    </source>
</evidence>
<dbReference type="Pfam" id="PF00126">
    <property type="entry name" value="HTH_1"/>
    <property type="match status" value="1"/>
</dbReference>
<name>A0A7Z2ZU06_9BURK</name>
<dbReference type="SUPFAM" id="SSF53850">
    <property type="entry name" value="Periplasmic binding protein-like II"/>
    <property type="match status" value="1"/>
</dbReference>
<accession>A0A7Z2ZU06</accession>
<dbReference type="AlphaFoldDB" id="A0A7Z2ZU06"/>
<dbReference type="RefSeq" id="WP_170202599.1">
    <property type="nucleotide sequence ID" value="NZ_CP051685.1"/>
</dbReference>
<dbReference type="PROSITE" id="PS50931">
    <property type="entry name" value="HTH_LYSR"/>
    <property type="match status" value="1"/>
</dbReference>
<dbReference type="InterPro" id="IPR050950">
    <property type="entry name" value="HTH-type_LysR_regulators"/>
</dbReference>
<dbReference type="Gene3D" id="3.40.190.290">
    <property type="match status" value="1"/>
</dbReference>
<organism evidence="6 7">
    <name type="scientific">Massilia forsythiae</name>
    <dbReference type="NCBI Taxonomy" id="2728020"/>
    <lineage>
        <taxon>Bacteria</taxon>
        <taxon>Pseudomonadati</taxon>
        <taxon>Pseudomonadota</taxon>
        <taxon>Betaproteobacteria</taxon>
        <taxon>Burkholderiales</taxon>
        <taxon>Oxalobacteraceae</taxon>
        <taxon>Telluria group</taxon>
        <taxon>Massilia</taxon>
    </lineage>
</organism>
<dbReference type="KEGG" id="mfy:HH212_11500"/>
<protein>
    <submittedName>
        <fullName evidence="6">LysR family transcriptional regulator</fullName>
    </submittedName>
</protein>
<dbReference type="InterPro" id="IPR005119">
    <property type="entry name" value="LysR_subst-bd"/>
</dbReference>
<dbReference type="EMBL" id="CP051685">
    <property type="protein sequence ID" value="QJE00567.1"/>
    <property type="molecule type" value="Genomic_DNA"/>
</dbReference>
<dbReference type="Pfam" id="PF03466">
    <property type="entry name" value="LysR_substrate"/>
    <property type="match status" value="1"/>
</dbReference>
<evidence type="ECO:0000313" key="6">
    <source>
        <dbReference type="EMBL" id="QJE00567.1"/>
    </source>
</evidence>
<feature type="domain" description="HTH lysR-type" evidence="5">
    <location>
        <begin position="1"/>
        <end position="60"/>
    </location>
</feature>
<dbReference type="GO" id="GO:0003700">
    <property type="term" value="F:DNA-binding transcription factor activity"/>
    <property type="evidence" value="ECO:0007669"/>
    <property type="project" value="InterPro"/>
</dbReference>
<dbReference type="InterPro" id="IPR000847">
    <property type="entry name" value="LysR_HTH_N"/>
</dbReference>
<evidence type="ECO:0000313" key="7">
    <source>
        <dbReference type="Proteomes" id="UP000502415"/>
    </source>
</evidence>
<dbReference type="GO" id="GO:0005829">
    <property type="term" value="C:cytosol"/>
    <property type="evidence" value="ECO:0007669"/>
    <property type="project" value="TreeGrafter"/>
</dbReference>
<dbReference type="PANTHER" id="PTHR30419:SF2">
    <property type="entry name" value="LYSR FAMILY TRANSCRIPTIONAL REGULATOR"/>
    <property type="match status" value="1"/>
</dbReference>
<comment type="similarity">
    <text evidence="1">Belongs to the LysR transcriptional regulatory family.</text>
</comment>